<evidence type="ECO:0000256" key="4">
    <source>
        <dbReference type="PROSITE-ProRule" id="PRU00339"/>
    </source>
</evidence>
<dbReference type="SUPFAM" id="SSF50630">
    <property type="entry name" value="Acid proteases"/>
    <property type="match status" value="2"/>
</dbReference>
<dbReference type="PROSITE" id="PS00141">
    <property type="entry name" value="ASP_PROTEASE"/>
    <property type="match status" value="1"/>
</dbReference>
<dbReference type="PROSITE" id="PS50005">
    <property type="entry name" value="TPR"/>
    <property type="match status" value="2"/>
</dbReference>
<dbReference type="RefSeq" id="WP_229720949.1">
    <property type="nucleotide sequence ID" value="NZ_BMJA01000003.1"/>
</dbReference>
<dbReference type="CDD" id="cd05483">
    <property type="entry name" value="retropepsin_like_bacteria"/>
    <property type="match status" value="1"/>
</dbReference>
<evidence type="ECO:0000256" key="5">
    <source>
        <dbReference type="SAM" id="SignalP"/>
    </source>
</evidence>
<dbReference type="InterPro" id="IPR019734">
    <property type="entry name" value="TPR_rpt"/>
</dbReference>
<keyword evidence="8" id="KW-1185">Reference proteome</keyword>
<dbReference type="InterPro" id="IPR011990">
    <property type="entry name" value="TPR-like_helical_dom_sf"/>
</dbReference>
<evidence type="ECO:0000256" key="3">
    <source>
        <dbReference type="ARBA" id="ARBA00022803"/>
    </source>
</evidence>
<dbReference type="PROSITE" id="PS50175">
    <property type="entry name" value="ASP_PROT_RETROV"/>
    <property type="match status" value="1"/>
</dbReference>
<keyword evidence="2" id="KW-0378">Hydrolase</keyword>
<evidence type="ECO:0000259" key="6">
    <source>
        <dbReference type="PROSITE" id="PS50175"/>
    </source>
</evidence>
<evidence type="ECO:0000313" key="7">
    <source>
        <dbReference type="EMBL" id="GGA44485.1"/>
    </source>
</evidence>
<feature type="chain" id="PRO_5047051420" description="Peptidase A2 domain-containing protein" evidence="5">
    <location>
        <begin position="22"/>
        <end position="586"/>
    </location>
</feature>
<dbReference type="Gene3D" id="1.25.40.10">
    <property type="entry name" value="Tetratricopeptide repeat domain"/>
    <property type="match status" value="2"/>
</dbReference>
<accession>A0ABQ1GIT6</accession>
<proteinExistence type="predicted"/>
<feature type="repeat" description="TPR" evidence="4">
    <location>
        <begin position="505"/>
        <end position="538"/>
    </location>
</feature>
<sequence length="586" mass="62633">MRLWRFCCLAIGVSLASHAWADSCHVGKYGTLPVDLIGGRATTVVKINGSDTRLALDTGAFFNIMSKANAAALGLRLRALPFDFRVYGIGGGANAEFADVQEFGVLDTTLHKIDFIVGGTDMGYGLLGANLLDFADLEIDFAHGKLTLFKVEHCKDMSLAYWSKDGNYNVADLEPSNNQTDRRTFLSVTINGKHVRAMLDSGAPATLITRSAAERAGIDLNGPDVKVDHRSFGIGSKSVKTWTVPVDAFSVGTETIHHSQVLVIDGSMGDHETDMLLGLDFLLAHHMFIANSEGKAYFTYNGGRVFAFATAPGDGDNTDAGTAADGAPKTASDYALRGEAHLSRGEPKAAVADLDEAIRMAPDHADYYAARARANLGDKQPDAALADLDKSLSLDPKNLDVLLLRAELRIRHKDPDGAAADVKAASALAPAGSRQARSIASLDIQLEQPAAALPLLDDWIHLHSDDALLGSALNERCWARGLSNQMLDDALKDCHKAIKRDGEIPAYLDSLGMVELRLGHYPEAIKAYEQAVAQNPRSAWSRYGLGLAKIRSGQTAAGNADLVAARAINPDIEARASKYGLTTAGP</sequence>
<dbReference type="InterPro" id="IPR001969">
    <property type="entry name" value="Aspartic_peptidase_AS"/>
</dbReference>
<keyword evidence="5" id="KW-0732">Signal</keyword>
<dbReference type="SUPFAM" id="SSF48452">
    <property type="entry name" value="TPR-like"/>
    <property type="match status" value="1"/>
</dbReference>
<dbReference type="InterPro" id="IPR034122">
    <property type="entry name" value="Retropepsin-like_bacterial"/>
</dbReference>
<feature type="signal peptide" evidence="5">
    <location>
        <begin position="1"/>
        <end position="21"/>
    </location>
</feature>
<dbReference type="PANTHER" id="PTHR44858:SF1">
    <property type="entry name" value="UDP-N-ACETYLGLUCOSAMINE--PEPTIDE N-ACETYLGLUCOSAMINYLTRANSFERASE SPINDLY-RELATED"/>
    <property type="match status" value="1"/>
</dbReference>
<dbReference type="Pfam" id="PF13650">
    <property type="entry name" value="Asp_protease_2"/>
    <property type="match status" value="2"/>
</dbReference>
<evidence type="ECO:0000313" key="8">
    <source>
        <dbReference type="Proteomes" id="UP000620046"/>
    </source>
</evidence>
<dbReference type="Pfam" id="PF13414">
    <property type="entry name" value="TPR_11"/>
    <property type="match status" value="1"/>
</dbReference>
<dbReference type="PANTHER" id="PTHR44858">
    <property type="entry name" value="TETRATRICOPEPTIDE REPEAT PROTEIN 6"/>
    <property type="match status" value="1"/>
</dbReference>
<gene>
    <name evidence="7" type="ORF">GCM10010981_37060</name>
</gene>
<evidence type="ECO:0000256" key="2">
    <source>
        <dbReference type="ARBA" id="ARBA00022801"/>
    </source>
</evidence>
<organism evidence="7 8">
    <name type="scientific">Dyella nitratireducens</name>
    <dbReference type="NCBI Taxonomy" id="1849580"/>
    <lineage>
        <taxon>Bacteria</taxon>
        <taxon>Pseudomonadati</taxon>
        <taxon>Pseudomonadota</taxon>
        <taxon>Gammaproteobacteria</taxon>
        <taxon>Lysobacterales</taxon>
        <taxon>Rhodanobacteraceae</taxon>
        <taxon>Dyella</taxon>
    </lineage>
</organism>
<name>A0ABQ1GIT6_9GAMM</name>
<protein>
    <recommendedName>
        <fullName evidence="6">Peptidase A2 domain-containing protein</fullName>
    </recommendedName>
</protein>
<feature type="repeat" description="TPR" evidence="4">
    <location>
        <begin position="331"/>
        <end position="364"/>
    </location>
</feature>
<dbReference type="InterPro" id="IPR050498">
    <property type="entry name" value="Ycf3"/>
</dbReference>
<dbReference type="Gene3D" id="2.40.70.10">
    <property type="entry name" value="Acid Proteases"/>
    <property type="match status" value="2"/>
</dbReference>
<evidence type="ECO:0000256" key="1">
    <source>
        <dbReference type="ARBA" id="ARBA00022737"/>
    </source>
</evidence>
<dbReference type="Proteomes" id="UP000620046">
    <property type="component" value="Unassembled WGS sequence"/>
</dbReference>
<feature type="domain" description="Peptidase A2" evidence="6">
    <location>
        <begin position="52"/>
        <end position="131"/>
    </location>
</feature>
<dbReference type="InterPro" id="IPR021109">
    <property type="entry name" value="Peptidase_aspartic_dom_sf"/>
</dbReference>
<dbReference type="Pfam" id="PF13432">
    <property type="entry name" value="TPR_16"/>
    <property type="match status" value="1"/>
</dbReference>
<dbReference type="SMART" id="SM00028">
    <property type="entry name" value="TPR"/>
    <property type="match status" value="4"/>
</dbReference>
<dbReference type="InterPro" id="IPR001995">
    <property type="entry name" value="Peptidase_A2_cat"/>
</dbReference>
<dbReference type="EMBL" id="BMJA01000003">
    <property type="protein sequence ID" value="GGA44485.1"/>
    <property type="molecule type" value="Genomic_DNA"/>
</dbReference>
<comment type="caution">
    <text evidence="7">The sequence shown here is derived from an EMBL/GenBank/DDBJ whole genome shotgun (WGS) entry which is preliminary data.</text>
</comment>
<keyword evidence="3 4" id="KW-0802">TPR repeat</keyword>
<reference evidence="8" key="1">
    <citation type="journal article" date="2019" name="Int. J. Syst. Evol. Microbiol.">
        <title>The Global Catalogue of Microorganisms (GCM) 10K type strain sequencing project: providing services to taxonomists for standard genome sequencing and annotation.</title>
        <authorList>
            <consortium name="The Broad Institute Genomics Platform"/>
            <consortium name="The Broad Institute Genome Sequencing Center for Infectious Disease"/>
            <person name="Wu L."/>
            <person name="Ma J."/>
        </authorList>
    </citation>
    <scope>NUCLEOTIDE SEQUENCE [LARGE SCALE GENOMIC DNA]</scope>
    <source>
        <strain evidence="8">CGMCC 1.15439</strain>
    </source>
</reference>
<keyword evidence="1" id="KW-0677">Repeat</keyword>